<dbReference type="EMBL" id="CP043494">
    <property type="protein sequence ID" value="WNG43018.1"/>
    <property type="molecule type" value="Genomic_DNA"/>
</dbReference>
<evidence type="ECO:0000313" key="5">
    <source>
        <dbReference type="Proteomes" id="UP001611383"/>
    </source>
</evidence>
<evidence type="ECO:0000313" key="4">
    <source>
        <dbReference type="EMBL" id="WNG43018.1"/>
    </source>
</evidence>
<dbReference type="InterPro" id="IPR007844">
    <property type="entry name" value="AsmA"/>
</dbReference>
<evidence type="ECO:0000256" key="1">
    <source>
        <dbReference type="SAM" id="MobiDB-lite"/>
    </source>
</evidence>
<dbReference type="RefSeq" id="WP_395813373.1">
    <property type="nucleotide sequence ID" value="NZ_CP043494.1"/>
</dbReference>
<feature type="region of interest" description="Disordered" evidence="1">
    <location>
        <begin position="862"/>
        <end position="902"/>
    </location>
</feature>
<sequence length="902" mass="94879">MSEQLPNKKKRWPYVLGGIVLLLVVVVAVALWRLDAFLLQRARLEATKFSQTLGRPVEIGDISTQLVPHVGVEVENVVVGAAEGEQVPLAELKRLDVSVALWPALTSRGQDIQVKNAEVSGLTVNVVRLPDGTTNVSRLMEKLDPQQPPEEQPPAEEQPTDLSAVRVDRAALTDATIRLIDRSEAQARELAISDLDVEVKDLRAGKPLEVLLHAAVLAQKQNFHITLKTTPLPPTLIPVPERVVIKSEPIDLSPLGPFLGPDVGLQAGTLSADWTAELGAAVPGGNGPTKLQGGLRAQGLRFAGAEGGKALDMLLDTDVTGDMKTGDLSLGKLLMELGPARLTGKGQVKGLLTEKPAVQDFELVGQNLDPALLAEYYPPLRKQLANQIAGPIGLVVKGGGTQEAQALTAEMDLTPVRLRIPEQLSKEAGTPMQLTARLTGAAASGGALRFDAKANLAGVDMRPGLLLDKRPGQTFTVDTAGTYQPASGKAPLKVDLSRLNVALLESTLSGKASVALAGEGAKQTTTFSLALKSPRLDADELLMTDEEIAAVAGPAGAPKEGEEAPEDPKRFNGMRGDMLFEIGALRMSGMELSNMVAELKMVDDLITVERFTTGVYGGTVSAGGSSVRLGPPAAQRPFELKAEVRGMNVAQALSDRVPRKVLDGKFDGQMNLSGVGYEMESLKERLVGAIDGNLLGGAFVGLDIPAAVSGPLVKALPFAGKALNSEGVTQLAEQLPFGVTIKNGVAQLSKPITWTRPEAAMSFDGGIRLDGTLDLAGTVNLGPPLVQKLTLGRATPSEPIPVALKLTGKAWSPEVTGLDVKPAAVAIAKMAAAGAATELLGDKGKEVGKIITGGTDAAKQAAQAEVEKRKQEAAEKAKQEAEAARKKAEEEAKKRLKGIFGR</sequence>
<dbReference type="Pfam" id="PF05170">
    <property type="entry name" value="AsmA"/>
    <property type="match status" value="1"/>
</dbReference>
<accession>A0ABY9WIA0</accession>
<dbReference type="InterPro" id="IPR052894">
    <property type="entry name" value="AsmA-related"/>
</dbReference>
<name>A0ABY9WIA0_9BACT</name>
<organism evidence="4 5">
    <name type="scientific">Archangium minus</name>
    <dbReference type="NCBI Taxonomy" id="83450"/>
    <lineage>
        <taxon>Bacteria</taxon>
        <taxon>Pseudomonadati</taxon>
        <taxon>Myxococcota</taxon>
        <taxon>Myxococcia</taxon>
        <taxon>Myxococcales</taxon>
        <taxon>Cystobacterineae</taxon>
        <taxon>Archangiaceae</taxon>
        <taxon>Archangium</taxon>
    </lineage>
</organism>
<keyword evidence="2" id="KW-0812">Transmembrane</keyword>
<keyword evidence="2" id="KW-1133">Transmembrane helix</keyword>
<feature type="transmembrane region" description="Helical" evidence="2">
    <location>
        <begin position="12"/>
        <end position="34"/>
    </location>
</feature>
<keyword evidence="2" id="KW-0472">Membrane</keyword>
<protein>
    <submittedName>
        <fullName evidence="4">AsmA family protein</fullName>
    </submittedName>
</protein>
<dbReference type="PANTHER" id="PTHR30441">
    <property type="entry name" value="DUF748 DOMAIN-CONTAINING PROTEIN"/>
    <property type="match status" value="1"/>
</dbReference>
<dbReference type="Proteomes" id="UP001611383">
    <property type="component" value="Chromosome"/>
</dbReference>
<feature type="compositionally biased region" description="Basic and acidic residues" evidence="1">
    <location>
        <begin position="865"/>
        <end position="893"/>
    </location>
</feature>
<feature type="domain" description="AsmA" evidence="3">
    <location>
        <begin position="491"/>
        <end position="704"/>
    </location>
</feature>
<reference evidence="4 5" key="1">
    <citation type="submission" date="2019-08" db="EMBL/GenBank/DDBJ databases">
        <title>Archangium and Cystobacter genomes.</title>
        <authorList>
            <person name="Chen I.-C.K."/>
            <person name="Wielgoss S."/>
        </authorList>
    </citation>
    <scope>NUCLEOTIDE SEQUENCE [LARGE SCALE GENOMIC DNA]</scope>
    <source>
        <strain evidence="4 5">Cbm 6</strain>
    </source>
</reference>
<keyword evidence="5" id="KW-1185">Reference proteome</keyword>
<evidence type="ECO:0000256" key="2">
    <source>
        <dbReference type="SAM" id="Phobius"/>
    </source>
</evidence>
<dbReference type="InterPro" id="IPR008023">
    <property type="entry name" value="DUF748"/>
</dbReference>
<dbReference type="Pfam" id="PF05359">
    <property type="entry name" value="DUF748"/>
    <property type="match status" value="1"/>
</dbReference>
<gene>
    <name evidence="4" type="ORF">F0U60_02120</name>
</gene>
<proteinExistence type="predicted"/>
<evidence type="ECO:0000259" key="3">
    <source>
        <dbReference type="Pfam" id="PF05170"/>
    </source>
</evidence>
<dbReference type="PANTHER" id="PTHR30441:SF4">
    <property type="entry name" value="PROTEIN ASMA"/>
    <property type="match status" value="1"/>
</dbReference>